<dbReference type="Pfam" id="PF01636">
    <property type="entry name" value="APH"/>
    <property type="match status" value="1"/>
</dbReference>
<reference evidence="2 3" key="1">
    <citation type="submission" date="2016-02" db="EMBL/GenBank/DDBJ databases">
        <title>Complete Genome of H5569, the type strain of the newly described species Haematospirillium jordaniae.</title>
        <authorList>
            <person name="Nicholson A.C."/>
            <person name="Humrighouse B.W."/>
            <person name="Loparov V."/>
            <person name="McQuiston J.R."/>
        </authorList>
    </citation>
    <scope>NUCLEOTIDE SEQUENCE [LARGE SCALE GENOMIC DNA]</scope>
    <source>
        <strain evidence="2 3">H5569</strain>
    </source>
</reference>
<gene>
    <name evidence="2" type="ORF">AY555_05750</name>
</gene>
<dbReference type="RefSeq" id="WP_066134581.1">
    <property type="nucleotide sequence ID" value="NZ_CP014525.1"/>
</dbReference>
<dbReference type="PANTHER" id="PTHR43883:SF1">
    <property type="entry name" value="GLUCONOKINASE"/>
    <property type="match status" value="1"/>
</dbReference>
<dbReference type="Gene3D" id="3.40.50.300">
    <property type="entry name" value="P-loop containing nucleotide triphosphate hydrolases"/>
    <property type="match status" value="1"/>
</dbReference>
<dbReference type="Pfam" id="PF13671">
    <property type="entry name" value="AAA_33"/>
    <property type="match status" value="1"/>
</dbReference>
<proteinExistence type="predicted"/>
<evidence type="ECO:0000259" key="1">
    <source>
        <dbReference type="Pfam" id="PF01636"/>
    </source>
</evidence>
<protein>
    <recommendedName>
        <fullName evidence="1">Aminoglycoside phosphotransferase domain-containing protein</fullName>
    </recommendedName>
</protein>
<accession>A0A143DDF4</accession>
<dbReference type="EMBL" id="CP014525">
    <property type="protein sequence ID" value="AMW34764.1"/>
    <property type="molecule type" value="Genomic_DNA"/>
</dbReference>
<evidence type="ECO:0000313" key="2">
    <source>
        <dbReference type="EMBL" id="AMW34764.1"/>
    </source>
</evidence>
<name>A0A143DDF4_9PROT</name>
<dbReference type="AlphaFoldDB" id="A0A143DDF4"/>
<organism evidence="2 3">
    <name type="scientific">Haematospirillum jordaniae</name>
    <dbReference type="NCBI Taxonomy" id="1549855"/>
    <lineage>
        <taxon>Bacteria</taxon>
        <taxon>Pseudomonadati</taxon>
        <taxon>Pseudomonadota</taxon>
        <taxon>Alphaproteobacteria</taxon>
        <taxon>Rhodospirillales</taxon>
        <taxon>Novispirillaceae</taxon>
        <taxon>Haematospirillum</taxon>
    </lineage>
</organism>
<dbReference type="OrthoDB" id="9810277at2"/>
<evidence type="ECO:0000313" key="3">
    <source>
        <dbReference type="Proteomes" id="UP000076066"/>
    </source>
</evidence>
<dbReference type="InterPro" id="IPR011009">
    <property type="entry name" value="Kinase-like_dom_sf"/>
</dbReference>
<dbReference type="SUPFAM" id="SSF52540">
    <property type="entry name" value="P-loop containing nucleoside triphosphate hydrolases"/>
    <property type="match status" value="1"/>
</dbReference>
<sequence>MTISSPQDVVLAFLADPATHNGQAVERIDTHISTVFLSGDRAWKVKKAVTMPFLDFATCAMRHDACQAEVSLNRRTAPDLYLDVVPVTRNGNGDLMLGGIGEPVEWVIEMRRFPQDMLLSAVARREGGLSYNMLLDMAEAISRFHSNAEIFPGRFGSKGVMSILDRNHKATTPHCESGTGMPVLDADSVSDLFGQLMAEVRQLSPLLDARSHSGQVRRCHGDLHLGNICLSENKPMLFDCIEFNELFSTIDVLYDLAFLMMDLLHCGYKPEASILLNAYLEWRNDLDGLAALPLFIAIRAQIRSFISASMAPHQSNPAPMQEQARIYHQEALEALQRPTPMIIAVGGLSGSGKSRCARHLAPHLGGAFGGIVLRTDVIRKRILDHDPYEHLPPSAYTGEMSRKTYDTLYDDCRRVIADGLPVLADAVFAKQEERERIEELAHELGVPFIGLWLEADPEIAATRIENRKRTPSDATVEVLHKQLAWNVGEVRWTRIDSSGSKEVTDAIALDAVRASTAKSTQLRKKA</sequence>
<dbReference type="PANTHER" id="PTHR43883">
    <property type="entry name" value="SLR0207 PROTEIN"/>
    <property type="match status" value="1"/>
</dbReference>
<dbReference type="SUPFAM" id="SSF56112">
    <property type="entry name" value="Protein kinase-like (PK-like)"/>
    <property type="match status" value="1"/>
</dbReference>
<dbReference type="InterPro" id="IPR052732">
    <property type="entry name" value="Cell-binding_unc_protein"/>
</dbReference>
<dbReference type="STRING" id="1549855.AY555_05750"/>
<feature type="domain" description="Aminoglycoside phosphotransferase" evidence="1">
    <location>
        <begin position="195"/>
        <end position="263"/>
    </location>
</feature>
<dbReference type="GeneID" id="53316657"/>
<dbReference type="Proteomes" id="UP000076066">
    <property type="component" value="Chromosome"/>
</dbReference>
<dbReference type="InterPro" id="IPR027417">
    <property type="entry name" value="P-loop_NTPase"/>
</dbReference>
<keyword evidence="3" id="KW-1185">Reference proteome</keyword>
<dbReference type="InterPro" id="IPR002575">
    <property type="entry name" value="Aminoglycoside_PTrfase"/>
</dbReference>
<dbReference type="KEGG" id="hjo:AY555_05750"/>